<evidence type="ECO:0000313" key="4">
    <source>
        <dbReference type="EMBL" id="OGI81397.1"/>
    </source>
</evidence>
<evidence type="ECO:0000259" key="3">
    <source>
        <dbReference type="Pfam" id="PF17782"/>
    </source>
</evidence>
<evidence type="ECO:0000256" key="1">
    <source>
        <dbReference type="ARBA" id="ARBA00006525"/>
    </source>
</evidence>
<accession>A0A1F6WHL5</accession>
<dbReference type="SUPFAM" id="SSF102405">
    <property type="entry name" value="MCP/YpsA-like"/>
    <property type="match status" value="1"/>
</dbReference>
<dbReference type="PANTHER" id="PTHR43022:SF1">
    <property type="entry name" value="PROTEIN SMF"/>
    <property type="match status" value="1"/>
</dbReference>
<dbReference type="EMBL" id="MFUH01000030">
    <property type="protein sequence ID" value="OGI81397.1"/>
    <property type="molecule type" value="Genomic_DNA"/>
</dbReference>
<name>A0A1F6WHL5_9BACT</name>
<dbReference type="InterPro" id="IPR057666">
    <property type="entry name" value="DrpA_SLOG"/>
</dbReference>
<dbReference type="Gene3D" id="3.40.50.450">
    <property type="match status" value="1"/>
</dbReference>
<feature type="domain" description="DprA winged helix" evidence="3">
    <location>
        <begin position="232"/>
        <end position="276"/>
    </location>
</feature>
<dbReference type="PANTHER" id="PTHR43022">
    <property type="entry name" value="PROTEIN SMF"/>
    <property type="match status" value="1"/>
</dbReference>
<comment type="similarity">
    <text evidence="1">Belongs to the DprA/Smf family.</text>
</comment>
<dbReference type="Proteomes" id="UP000179880">
    <property type="component" value="Unassembled WGS sequence"/>
</dbReference>
<dbReference type="InterPro" id="IPR003488">
    <property type="entry name" value="DprA"/>
</dbReference>
<comment type="caution">
    <text evidence="4">The sequence shown here is derived from an EMBL/GenBank/DDBJ whole genome shotgun (WGS) entry which is preliminary data.</text>
</comment>
<dbReference type="Pfam" id="PF02481">
    <property type="entry name" value="DNA_processg_A"/>
    <property type="match status" value="1"/>
</dbReference>
<dbReference type="Gene3D" id="1.10.10.10">
    <property type="entry name" value="Winged helix-like DNA-binding domain superfamily/Winged helix DNA-binding domain"/>
    <property type="match status" value="1"/>
</dbReference>
<sequence>MAEIRKLKKEEFPKALSEIPQPPKELWLEGVLPSDEKILLCVVGSRRLTSYGKEVCRKLISGLKGYPVVIVSGLAVGIDTIAHQTALEAGLPAMALPGSGLSREVIYPSSNISLADRIVENGGCLLSEFPPETKATQWGFPQRNRLMAGLARAVLIVEAGQKSGTLITARLALDYNRDVLAVPGPIFAPNSQGTNWLIRQGATPITSPEDLLEALGFSVERPDQKMLFEDCSPEERAVLDLLIETLPRDEIIRQLDWSASKASAVLATLELKGLIKESLGELHRI</sequence>
<evidence type="ECO:0000259" key="2">
    <source>
        <dbReference type="Pfam" id="PF02481"/>
    </source>
</evidence>
<proteinExistence type="inferred from homology"/>
<dbReference type="InterPro" id="IPR041614">
    <property type="entry name" value="DprA_WH"/>
</dbReference>
<organism evidence="4 5">
    <name type="scientific">Candidatus Nomurabacteria bacterium RIFCSPHIGHO2_02_FULL_42_24</name>
    <dbReference type="NCBI Taxonomy" id="1801757"/>
    <lineage>
        <taxon>Bacteria</taxon>
        <taxon>Candidatus Nomuraibacteriota</taxon>
    </lineage>
</organism>
<dbReference type="GO" id="GO:0009294">
    <property type="term" value="P:DNA-mediated transformation"/>
    <property type="evidence" value="ECO:0007669"/>
    <property type="project" value="InterPro"/>
</dbReference>
<gene>
    <name evidence="4" type="ORF">A3B93_01700</name>
</gene>
<protein>
    <submittedName>
        <fullName evidence="4">DNA protecting protein DprA</fullName>
    </submittedName>
</protein>
<dbReference type="Pfam" id="PF17782">
    <property type="entry name" value="WHD_DprA"/>
    <property type="match status" value="1"/>
</dbReference>
<dbReference type="InterPro" id="IPR036388">
    <property type="entry name" value="WH-like_DNA-bd_sf"/>
</dbReference>
<dbReference type="NCBIfam" id="TIGR00732">
    <property type="entry name" value="dprA"/>
    <property type="match status" value="1"/>
</dbReference>
<reference evidence="4 5" key="1">
    <citation type="journal article" date="2016" name="Nat. Commun.">
        <title>Thousands of microbial genomes shed light on interconnected biogeochemical processes in an aquifer system.</title>
        <authorList>
            <person name="Anantharaman K."/>
            <person name="Brown C.T."/>
            <person name="Hug L.A."/>
            <person name="Sharon I."/>
            <person name="Castelle C.J."/>
            <person name="Probst A.J."/>
            <person name="Thomas B.C."/>
            <person name="Singh A."/>
            <person name="Wilkins M.J."/>
            <person name="Karaoz U."/>
            <person name="Brodie E.L."/>
            <person name="Williams K.H."/>
            <person name="Hubbard S.S."/>
            <person name="Banfield J.F."/>
        </authorList>
    </citation>
    <scope>NUCLEOTIDE SEQUENCE [LARGE SCALE GENOMIC DNA]</scope>
</reference>
<feature type="domain" description="Smf/DprA SLOG" evidence="2">
    <location>
        <begin position="7"/>
        <end position="215"/>
    </location>
</feature>
<dbReference type="AlphaFoldDB" id="A0A1F6WHL5"/>
<evidence type="ECO:0000313" key="5">
    <source>
        <dbReference type="Proteomes" id="UP000179880"/>
    </source>
</evidence>